<evidence type="ECO:0000313" key="3">
    <source>
        <dbReference type="EMBL" id="RXF67241.1"/>
    </source>
</evidence>
<name>A0A4Q0M2V7_9SPHI</name>
<dbReference type="GO" id="GO:0008237">
    <property type="term" value="F:metallopeptidase activity"/>
    <property type="evidence" value="ECO:0007669"/>
    <property type="project" value="InterPro"/>
</dbReference>
<dbReference type="SUPFAM" id="SSF55486">
    <property type="entry name" value="Metalloproteases ('zincins'), catalytic domain"/>
    <property type="match status" value="1"/>
</dbReference>
<dbReference type="GO" id="GO:0008270">
    <property type="term" value="F:zinc ion binding"/>
    <property type="evidence" value="ECO:0007669"/>
    <property type="project" value="InterPro"/>
</dbReference>
<organism evidence="3 4">
    <name type="scientific">Arcticibacter tournemirensis</name>
    <dbReference type="NCBI Taxonomy" id="699437"/>
    <lineage>
        <taxon>Bacteria</taxon>
        <taxon>Pseudomonadati</taxon>
        <taxon>Bacteroidota</taxon>
        <taxon>Sphingobacteriia</taxon>
        <taxon>Sphingobacteriales</taxon>
        <taxon>Sphingobacteriaceae</taxon>
        <taxon>Arcticibacter</taxon>
    </lineage>
</organism>
<evidence type="ECO:0000313" key="4">
    <source>
        <dbReference type="Proteomes" id="UP000290848"/>
    </source>
</evidence>
<feature type="domain" description="Peptidase M1 membrane alanine aminopeptidase" evidence="2">
    <location>
        <begin position="414"/>
        <end position="562"/>
    </location>
</feature>
<dbReference type="Proteomes" id="UP000290848">
    <property type="component" value="Unassembled WGS sequence"/>
</dbReference>
<keyword evidence="1" id="KW-0732">Signal</keyword>
<proteinExistence type="predicted"/>
<protein>
    <submittedName>
        <fullName evidence="3">M1 family peptidase</fullName>
    </submittedName>
</protein>
<dbReference type="AlphaFoldDB" id="A0A4Q0M2V7"/>
<comment type="caution">
    <text evidence="3">The sequence shown here is derived from an EMBL/GenBank/DDBJ whole genome shotgun (WGS) entry which is preliminary data.</text>
</comment>
<dbReference type="Gene3D" id="1.10.390.10">
    <property type="entry name" value="Neutral Protease Domain 2"/>
    <property type="match status" value="1"/>
</dbReference>
<feature type="chain" id="PRO_5020618987" evidence="1">
    <location>
        <begin position="23"/>
        <end position="663"/>
    </location>
</feature>
<dbReference type="CDD" id="cd09604">
    <property type="entry name" value="M1_APN_like"/>
    <property type="match status" value="1"/>
</dbReference>
<sequence length="663" mass="75329">MYGKYFYASVTLAFLIHFSLSAQESDGYFNNSSAASVYNYNEAFNTSFYLKNGTEYRSASGKPGIAYWQNQADYQINVKLDDVKNEISGTEVITYTNNSPDELEFLWLQLDQNLFRQDSRGARIIPMAGSRSGTKGQDFDAGFNIKSVSVADGENAVVKYAIEDTRMQVFLPGTLKPKGGKVQIKINYSFIVPMYGSDRTGIFETKNGKIFAVAQWYPRMCVYDDIVGWNTAPYTGLSEFYLEYGTFDVNITAPANHIVVCSGELLNPSEVYTASQQKLWDEAKRSDRTVVIRSSKDVADPKSRPSGRKELTWHFRIENSRDIAWASSPAFIVDAARINLPGGRSSLAVSAYPVESNHKSGWQRSTEFTKASVEHYSAKWMPYPYPAAVNVAADLNGMEYPGIVFCTWKERGAALWDVTDHEFGHTWFPMIVGSNERLHSWMDEGLNTFINYLSTDTFNKGEFKPGQKDMHKWARILADQSLEPVTAGPDNIKEQNSTILVYVKPALGLWLLRDQILGEERFDRAFKAYIDRWAFKHPEPYDFFRTIENVAGEDLSWFWRSWFLNNWKMDQAISGVSYYKNDPSKGALITIANLQKMPMPAIVEVKTKSGSTSRIKLPVEIWKRDISWTFLYPSTEEISTVTLDPDHVLPDCNTGNNSWKVRQ</sequence>
<feature type="signal peptide" evidence="1">
    <location>
        <begin position="1"/>
        <end position="22"/>
    </location>
</feature>
<dbReference type="InterPro" id="IPR014782">
    <property type="entry name" value="Peptidase_M1_dom"/>
</dbReference>
<evidence type="ECO:0000259" key="2">
    <source>
        <dbReference type="Pfam" id="PF01433"/>
    </source>
</evidence>
<dbReference type="InterPro" id="IPR027268">
    <property type="entry name" value="Peptidase_M4/M1_CTD_sf"/>
</dbReference>
<evidence type="ECO:0000256" key="1">
    <source>
        <dbReference type="SAM" id="SignalP"/>
    </source>
</evidence>
<accession>A0A4Q0M2V7</accession>
<dbReference type="RefSeq" id="WP_128771231.1">
    <property type="nucleotide sequence ID" value="NZ_RXOC01000019.1"/>
</dbReference>
<reference evidence="3 4" key="1">
    <citation type="submission" date="2018-12" db="EMBL/GenBank/DDBJ databases">
        <title>The Draft Genome Sequence of the Soil Bacterium Pedobacter tournemirensis R1.</title>
        <authorList>
            <person name="He J."/>
        </authorList>
    </citation>
    <scope>NUCLEOTIDE SEQUENCE [LARGE SCALE GENOMIC DNA]</scope>
    <source>
        <strain evidence="3 4">R1</strain>
    </source>
</reference>
<gene>
    <name evidence="3" type="ORF">EKH83_19945</name>
</gene>
<dbReference type="Pfam" id="PF01433">
    <property type="entry name" value="Peptidase_M1"/>
    <property type="match status" value="1"/>
</dbReference>
<dbReference type="EMBL" id="RXOC01000019">
    <property type="protein sequence ID" value="RXF67241.1"/>
    <property type="molecule type" value="Genomic_DNA"/>
</dbReference>